<dbReference type="AlphaFoldDB" id="A0A095SST8"/>
<dbReference type="EMBL" id="JRHH01000004">
    <property type="protein sequence ID" value="KGD67607.1"/>
    <property type="molecule type" value="Genomic_DNA"/>
</dbReference>
<dbReference type="STRING" id="1453498.LG45_10815"/>
<sequence>MDIVTYTKDIPLFKKILGFFLLALGLYSLLSLSLLFGSIFLVIGINLLLTEGSEINLKTNTYRNIKSLFGFRFGKWMPCPEFEYVSVFKTKENQTIRVITAETTLQNDIILLNLFYKGNKHITFYKTQNRADAFNMAEEFKSIFNIDILDATESEKKWL</sequence>
<organism evidence="2 3">
    <name type="scientific">Flavobacterium aquatile LMG 4008 = ATCC 11947</name>
    <dbReference type="NCBI Taxonomy" id="1453498"/>
    <lineage>
        <taxon>Bacteria</taxon>
        <taxon>Pseudomonadati</taxon>
        <taxon>Bacteroidota</taxon>
        <taxon>Flavobacteriia</taxon>
        <taxon>Flavobacteriales</taxon>
        <taxon>Flavobacteriaceae</taxon>
        <taxon>Flavobacterium</taxon>
    </lineage>
</organism>
<evidence type="ECO:0000313" key="2">
    <source>
        <dbReference type="EMBL" id="KGD67607.1"/>
    </source>
</evidence>
<keyword evidence="1" id="KW-0812">Transmembrane</keyword>
<dbReference type="OrthoDB" id="886404at2"/>
<dbReference type="RefSeq" id="WP_035126954.1">
    <property type="nucleotide sequence ID" value="NZ_JRHH01000004.1"/>
</dbReference>
<protein>
    <submittedName>
        <fullName evidence="2">Uncharacterized protein</fullName>
    </submittedName>
</protein>
<keyword evidence="1" id="KW-1133">Transmembrane helix</keyword>
<keyword evidence="3" id="KW-1185">Reference proteome</keyword>
<comment type="caution">
    <text evidence="2">The sequence shown here is derived from an EMBL/GenBank/DDBJ whole genome shotgun (WGS) entry which is preliminary data.</text>
</comment>
<gene>
    <name evidence="2" type="ORF">LG45_10815</name>
</gene>
<accession>A0A095SST8</accession>
<keyword evidence="1" id="KW-0472">Membrane</keyword>
<feature type="transmembrane region" description="Helical" evidence="1">
    <location>
        <begin position="16"/>
        <end position="49"/>
    </location>
</feature>
<dbReference type="Proteomes" id="UP000029554">
    <property type="component" value="Unassembled WGS sequence"/>
</dbReference>
<dbReference type="eggNOG" id="ENOG5032U2C">
    <property type="taxonomic scope" value="Bacteria"/>
</dbReference>
<name>A0A095SST8_9FLAO</name>
<reference evidence="2 3" key="1">
    <citation type="submission" date="2014-09" db="EMBL/GenBank/DDBJ databases">
        <title>Whole Genome Shotgun of Flavobacterium aquatile LMG 4008.</title>
        <authorList>
            <person name="Gale A.N."/>
            <person name="Pipes S.E."/>
            <person name="Newman J.D."/>
        </authorList>
    </citation>
    <scope>NUCLEOTIDE SEQUENCE [LARGE SCALE GENOMIC DNA]</scope>
    <source>
        <strain evidence="2 3">LMG 4008</strain>
    </source>
</reference>
<proteinExistence type="predicted"/>
<evidence type="ECO:0000313" key="3">
    <source>
        <dbReference type="Proteomes" id="UP000029554"/>
    </source>
</evidence>
<evidence type="ECO:0000256" key="1">
    <source>
        <dbReference type="SAM" id="Phobius"/>
    </source>
</evidence>